<reference evidence="7 8" key="1">
    <citation type="submission" date="2015-04" db="EMBL/GenBank/DDBJ databases">
        <title>Whole genome shotgun sequence of Sphingomonas changbaiensis NBRC 104936.</title>
        <authorList>
            <person name="Katano-Makiyama Y."/>
            <person name="Hosoyama A."/>
            <person name="Hashimoto M."/>
            <person name="Noguchi M."/>
            <person name="Tsuchikane K."/>
            <person name="Ohji S."/>
            <person name="Yamazoe A."/>
            <person name="Ichikawa N."/>
            <person name="Kimura A."/>
            <person name="Fujita N."/>
        </authorList>
    </citation>
    <scope>NUCLEOTIDE SEQUENCE [LARGE SCALE GENOMIC DNA]</scope>
    <source>
        <strain evidence="7 8">NBRC 104936</strain>
    </source>
</reference>
<dbReference type="STRING" id="1219043.SCH01S_52_00140"/>
<dbReference type="InterPro" id="IPR020891">
    <property type="entry name" value="UPF0758_CS"/>
</dbReference>
<gene>
    <name evidence="7" type="ORF">SCH01S_52_00140</name>
</gene>
<dbReference type="RefSeq" id="WP_046349618.1">
    <property type="nucleotide sequence ID" value="NZ_BBWU01000052.1"/>
</dbReference>
<dbReference type="InterPro" id="IPR001405">
    <property type="entry name" value="UPF0758"/>
</dbReference>
<keyword evidence="8" id="KW-1185">Reference proteome</keyword>
<dbReference type="GO" id="GO:0008237">
    <property type="term" value="F:metallopeptidase activity"/>
    <property type="evidence" value="ECO:0007669"/>
    <property type="project" value="UniProtKB-KW"/>
</dbReference>
<dbReference type="PANTHER" id="PTHR30471">
    <property type="entry name" value="DNA REPAIR PROTEIN RADC"/>
    <property type="match status" value="1"/>
</dbReference>
<sequence>MERAKRRRVRIVDSLEAARGLFAPALTRARDERLYVAHLDAGRRLIGVRLRFAAEGEPIDLPVRGIIADAVALDSNEVILAHNHPSGDPTPSITDIETTRSLLRAARPIGLTVRDHLVFGGGDMVSFRERGLL</sequence>
<feature type="domain" description="MPN" evidence="6">
    <location>
        <begin position="10"/>
        <end position="133"/>
    </location>
</feature>
<dbReference type="Pfam" id="PF04002">
    <property type="entry name" value="RadC"/>
    <property type="match status" value="1"/>
</dbReference>
<dbReference type="GO" id="GO:0046872">
    <property type="term" value="F:metal ion binding"/>
    <property type="evidence" value="ECO:0007669"/>
    <property type="project" value="UniProtKB-KW"/>
</dbReference>
<dbReference type="Proteomes" id="UP000033202">
    <property type="component" value="Unassembled WGS sequence"/>
</dbReference>
<evidence type="ECO:0000256" key="2">
    <source>
        <dbReference type="ARBA" id="ARBA00022723"/>
    </source>
</evidence>
<evidence type="ECO:0000256" key="4">
    <source>
        <dbReference type="ARBA" id="ARBA00022833"/>
    </source>
</evidence>
<keyword evidence="2" id="KW-0479">Metal-binding</keyword>
<dbReference type="GO" id="GO:0006508">
    <property type="term" value="P:proteolysis"/>
    <property type="evidence" value="ECO:0007669"/>
    <property type="project" value="UniProtKB-KW"/>
</dbReference>
<keyword evidence="1" id="KW-0645">Protease</keyword>
<dbReference type="OrthoDB" id="152963at2"/>
<dbReference type="InterPro" id="IPR025657">
    <property type="entry name" value="RadC_JAB"/>
</dbReference>
<accession>A0A0E9MTL7</accession>
<evidence type="ECO:0000313" key="7">
    <source>
        <dbReference type="EMBL" id="GAO40833.1"/>
    </source>
</evidence>
<keyword evidence="5" id="KW-0482">Metalloprotease</keyword>
<evidence type="ECO:0000256" key="1">
    <source>
        <dbReference type="ARBA" id="ARBA00022670"/>
    </source>
</evidence>
<keyword evidence="4" id="KW-0862">Zinc</keyword>
<proteinExistence type="predicted"/>
<name>A0A0E9MTL7_9SPHN</name>
<dbReference type="AlphaFoldDB" id="A0A0E9MTL7"/>
<evidence type="ECO:0000256" key="5">
    <source>
        <dbReference type="ARBA" id="ARBA00023049"/>
    </source>
</evidence>
<evidence type="ECO:0000313" key="8">
    <source>
        <dbReference type="Proteomes" id="UP000033202"/>
    </source>
</evidence>
<evidence type="ECO:0000259" key="6">
    <source>
        <dbReference type="PROSITE" id="PS50249"/>
    </source>
</evidence>
<dbReference type="PROSITE" id="PS01302">
    <property type="entry name" value="UPF0758"/>
    <property type="match status" value="1"/>
</dbReference>
<dbReference type="PROSITE" id="PS50249">
    <property type="entry name" value="MPN"/>
    <property type="match status" value="1"/>
</dbReference>
<dbReference type="EMBL" id="BBWU01000052">
    <property type="protein sequence ID" value="GAO40833.1"/>
    <property type="molecule type" value="Genomic_DNA"/>
</dbReference>
<protein>
    <recommendedName>
        <fullName evidence="6">MPN domain-containing protein</fullName>
    </recommendedName>
</protein>
<dbReference type="Gene3D" id="3.40.140.10">
    <property type="entry name" value="Cytidine Deaminase, domain 2"/>
    <property type="match status" value="1"/>
</dbReference>
<dbReference type="PANTHER" id="PTHR30471:SF3">
    <property type="entry name" value="UPF0758 PROTEIN YEES-RELATED"/>
    <property type="match status" value="1"/>
</dbReference>
<evidence type="ECO:0000256" key="3">
    <source>
        <dbReference type="ARBA" id="ARBA00022801"/>
    </source>
</evidence>
<keyword evidence="3" id="KW-0378">Hydrolase</keyword>
<comment type="caution">
    <text evidence="7">The sequence shown here is derived from an EMBL/GenBank/DDBJ whole genome shotgun (WGS) entry which is preliminary data.</text>
</comment>
<organism evidence="7 8">
    <name type="scientific">Sphingomonas changbaiensis NBRC 104936</name>
    <dbReference type="NCBI Taxonomy" id="1219043"/>
    <lineage>
        <taxon>Bacteria</taxon>
        <taxon>Pseudomonadati</taxon>
        <taxon>Pseudomonadota</taxon>
        <taxon>Alphaproteobacteria</taxon>
        <taxon>Sphingomonadales</taxon>
        <taxon>Sphingomonadaceae</taxon>
        <taxon>Sphingomonas</taxon>
    </lineage>
</organism>
<dbReference type="InterPro" id="IPR037518">
    <property type="entry name" value="MPN"/>
</dbReference>